<keyword evidence="6 13" id="KW-0812">Transmembrane</keyword>
<dbReference type="Pfam" id="PF14849">
    <property type="entry name" value="YidC_periplas"/>
    <property type="match status" value="1"/>
</dbReference>
<keyword evidence="10" id="KW-0143">Chaperone</keyword>
<evidence type="ECO:0000256" key="8">
    <source>
        <dbReference type="ARBA" id="ARBA00022989"/>
    </source>
</evidence>
<evidence type="ECO:0000256" key="15">
    <source>
        <dbReference type="SAM" id="Phobius"/>
    </source>
</evidence>
<feature type="transmembrane region" description="Helical" evidence="15">
    <location>
        <begin position="714"/>
        <end position="732"/>
    </location>
</feature>
<evidence type="ECO:0000256" key="2">
    <source>
        <dbReference type="ARBA" id="ARBA00010527"/>
    </source>
</evidence>
<dbReference type="Gene3D" id="2.30.42.10">
    <property type="match status" value="1"/>
</dbReference>
<dbReference type="InterPro" id="IPR036034">
    <property type="entry name" value="PDZ_sf"/>
</dbReference>
<reference evidence="17 18" key="1">
    <citation type="submission" date="2019-08" db="EMBL/GenBank/DDBJ databases">
        <title>Deep-cultivation of Planctomycetes and their phenomic and genomic characterization uncovers novel biology.</title>
        <authorList>
            <person name="Wiegand S."/>
            <person name="Jogler M."/>
            <person name="Boedeker C."/>
            <person name="Pinto D."/>
            <person name="Vollmers J."/>
            <person name="Rivas-Marin E."/>
            <person name="Kohn T."/>
            <person name="Peeters S.H."/>
            <person name="Heuer A."/>
            <person name="Rast P."/>
            <person name="Oberbeckmann S."/>
            <person name="Bunk B."/>
            <person name="Jeske O."/>
            <person name="Meyerdierks A."/>
            <person name="Storesund J.E."/>
            <person name="Kallscheuer N."/>
            <person name="Luecker S."/>
            <person name="Lage O.M."/>
            <person name="Pohl T."/>
            <person name="Merkel B.J."/>
            <person name="Hornburger P."/>
            <person name="Mueller R.-W."/>
            <person name="Bruemmer F."/>
            <person name="Labrenz M."/>
            <person name="Spormann A.M."/>
            <person name="Op den Camp H."/>
            <person name="Overmann J."/>
            <person name="Amann R."/>
            <person name="Jetten M.S.M."/>
            <person name="Mascher T."/>
            <person name="Medema M.H."/>
            <person name="Devos D.P."/>
            <person name="Kaster A.-K."/>
            <person name="Ovreas L."/>
            <person name="Rohde M."/>
            <person name="Galperin M.Y."/>
            <person name="Jogler C."/>
        </authorList>
    </citation>
    <scope>NUCLEOTIDE SEQUENCE [LARGE SCALE GENOMIC DNA]</scope>
    <source>
        <strain evidence="17 18">FC18</strain>
    </source>
</reference>
<dbReference type="GO" id="GO:0015031">
    <property type="term" value="P:protein transport"/>
    <property type="evidence" value="ECO:0007669"/>
    <property type="project" value="UniProtKB-KW"/>
</dbReference>
<evidence type="ECO:0000256" key="13">
    <source>
        <dbReference type="RuleBase" id="RU003945"/>
    </source>
</evidence>
<evidence type="ECO:0000256" key="12">
    <source>
        <dbReference type="ARBA" id="ARBA00033342"/>
    </source>
</evidence>
<evidence type="ECO:0000256" key="11">
    <source>
        <dbReference type="ARBA" id="ARBA00033245"/>
    </source>
</evidence>
<dbReference type="InterPro" id="IPR038221">
    <property type="entry name" value="YidC_periplasmic_sf"/>
</dbReference>
<dbReference type="Pfam" id="PF02096">
    <property type="entry name" value="60KD_IMP"/>
    <property type="match status" value="1"/>
</dbReference>
<evidence type="ECO:0000256" key="7">
    <source>
        <dbReference type="ARBA" id="ARBA00022927"/>
    </source>
</evidence>
<evidence type="ECO:0000256" key="10">
    <source>
        <dbReference type="ARBA" id="ARBA00023186"/>
    </source>
</evidence>
<dbReference type="Proteomes" id="UP000322214">
    <property type="component" value="Chromosome"/>
</dbReference>
<keyword evidence="4" id="KW-0813">Transport</keyword>
<keyword evidence="18" id="KW-1185">Reference proteome</keyword>
<evidence type="ECO:0000259" key="16">
    <source>
        <dbReference type="PROSITE" id="PS50106"/>
    </source>
</evidence>
<feature type="compositionally biased region" description="Basic and acidic residues" evidence="14">
    <location>
        <begin position="822"/>
        <end position="833"/>
    </location>
</feature>
<dbReference type="NCBIfam" id="TIGR03592">
    <property type="entry name" value="yidC_oxa1_cterm"/>
    <property type="match status" value="1"/>
</dbReference>
<accession>A0A5B9PIW1</accession>
<dbReference type="CDD" id="cd20070">
    <property type="entry name" value="5TM_YidC_Alb3"/>
    <property type="match status" value="1"/>
</dbReference>
<sequence length="844" mass="94427">MAMLMMLILQWVFPAPKKPVDAGDADAAVAQLADSADGGQSPDGASDDDSSDQAQDGDDGTDSESIVRERINESILYPSDQEILDVVKGEVAESAEINAWLRQRSLTSVRQMGNLTTIGSLYESGTDRYLITLNPLGGTVRRIELNVRDARTGHYKYRDLIWKGGYIGSIEAHDTLEGVRVGVVGPGTPADLATSADSDGGIKAGDILLSLNGESITNAEEFGRMMAVTHPEDDITVKVKRGETEIDFSTTLTHKPIELVRPEPGVLDPTFVYDESFQLTLRVPTDDPRKPWTEIDADIRESQWEITKSDDNNVEMRFEVAPAALKKHGLKGPVAVVKRFGVPVLDEADVDSVSTRTWHWDFDFEIENGADTAQDIGYELKGPTGTPSETWWYSQKTHGRASALFSVAGARDVLGSTEYRNYQFWGCPEIVSEALDDNGQTQFFADPYEAVENPGASKVNWLGVDTLYFNITMFPDNGETFDVFSAFAEINGGYRNGQTVAPKIPKNTREHKAVDCTFRVFKAETIAAGNSVSQPFDIFSAPKDPDILEQYGLEQTRAFGWFWWCSKPLLWLMHLLYWLTLGITYTIPIIIITVLVRCLMIPFSRRAALNAQMMQYLQPQMKAIKEKFPDDMQKQAVAQQELFKKHNYKPLGGCLMGFIQLPVFLGLYRGLSLDIALRDQPLIPGLSWCSNLSGPDQLMYWKHLMPSWLGEAGWFGPYLNILPLATMVLFLVQQKMFTPPAVDEQQKMMQKMMSFMMLFMAIMFFKVPAGLCVYFVTSSIWAILEKKLLPKPELDTAKLEAADDKGPSLAEKSMALLGRNKTSSDDAAREKIEMRRKRNRKFKK</sequence>
<evidence type="ECO:0000313" key="18">
    <source>
        <dbReference type="Proteomes" id="UP000322214"/>
    </source>
</evidence>
<keyword evidence="5" id="KW-1003">Cell membrane</keyword>
<comment type="similarity">
    <text evidence="2">Belongs to the OXA1/ALB3/YidC family. Type 1 subfamily.</text>
</comment>
<dbReference type="GO" id="GO:0032977">
    <property type="term" value="F:membrane insertase activity"/>
    <property type="evidence" value="ECO:0007669"/>
    <property type="project" value="InterPro"/>
</dbReference>
<protein>
    <recommendedName>
        <fullName evidence="3">Membrane protein insertase YidC</fullName>
    </recommendedName>
    <alternativeName>
        <fullName evidence="12">Foldase YidC</fullName>
    </alternativeName>
    <alternativeName>
        <fullName evidence="11">Membrane integrase YidC</fullName>
    </alternativeName>
</protein>
<evidence type="ECO:0000256" key="14">
    <source>
        <dbReference type="SAM" id="MobiDB-lite"/>
    </source>
</evidence>
<keyword evidence="7" id="KW-0653">Protein transport</keyword>
<proteinExistence type="inferred from homology"/>
<name>A0A5B9PIW1_9BACT</name>
<dbReference type="PANTHER" id="PTHR12428:SF65">
    <property type="entry name" value="CYTOCHROME C OXIDASE ASSEMBLY PROTEIN COX18, MITOCHONDRIAL"/>
    <property type="match status" value="1"/>
</dbReference>
<dbReference type="PROSITE" id="PS50106">
    <property type="entry name" value="PDZ"/>
    <property type="match status" value="1"/>
</dbReference>
<feature type="region of interest" description="Disordered" evidence="14">
    <location>
        <begin position="815"/>
        <end position="844"/>
    </location>
</feature>
<dbReference type="GO" id="GO:0051205">
    <property type="term" value="P:protein insertion into membrane"/>
    <property type="evidence" value="ECO:0007669"/>
    <property type="project" value="TreeGrafter"/>
</dbReference>
<dbReference type="InterPro" id="IPR001708">
    <property type="entry name" value="YidC/ALB3/OXA1/COX18"/>
</dbReference>
<evidence type="ECO:0000256" key="1">
    <source>
        <dbReference type="ARBA" id="ARBA00004651"/>
    </source>
</evidence>
<organism evidence="17 18">
    <name type="scientific">Mariniblastus fucicola</name>
    <dbReference type="NCBI Taxonomy" id="980251"/>
    <lineage>
        <taxon>Bacteria</taxon>
        <taxon>Pseudomonadati</taxon>
        <taxon>Planctomycetota</taxon>
        <taxon>Planctomycetia</taxon>
        <taxon>Pirellulales</taxon>
        <taxon>Pirellulaceae</taxon>
        <taxon>Mariniblastus</taxon>
    </lineage>
</organism>
<dbReference type="InterPro" id="IPR047196">
    <property type="entry name" value="YidC_ALB_C"/>
</dbReference>
<evidence type="ECO:0000256" key="6">
    <source>
        <dbReference type="ARBA" id="ARBA00022692"/>
    </source>
</evidence>
<keyword evidence="8 15" id="KW-1133">Transmembrane helix</keyword>
<feature type="compositionally biased region" description="Basic residues" evidence="14">
    <location>
        <begin position="834"/>
        <end position="844"/>
    </location>
</feature>
<evidence type="ECO:0000256" key="5">
    <source>
        <dbReference type="ARBA" id="ARBA00022475"/>
    </source>
</evidence>
<evidence type="ECO:0000313" key="17">
    <source>
        <dbReference type="EMBL" id="QEG22553.1"/>
    </source>
</evidence>
<keyword evidence="9 15" id="KW-0472">Membrane</keyword>
<dbReference type="STRING" id="980251.GCA_001642875_04759"/>
<dbReference type="PANTHER" id="PTHR12428">
    <property type="entry name" value="OXA1"/>
    <property type="match status" value="1"/>
</dbReference>
<feature type="transmembrane region" description="Helical" evidence="15">
    <location>
        <begin position="753"/>
        <end position="784"/>
    </location>
</feature>
<comment type="subcellular location">
    <subcellularLocation>
        <location evidence="1">Cell membrane</location>
        <topology evidence="1">Multi-pass membrane protein</topology>
    </subcellularLocation>
    <subcellularLocation>
        <location evidence="13">Membrane</location>
        <topology evidence="13">Multi-pass membrane protein</topology>
    </subcellularLocation>
</comment>
<dbReference type="Pfam" id="PF17820">
    <property type="entry name" value="PDZ_6"/>
    <property type="match status" value="1"/>
</dbReference>
<dbReference type="Gene3D" id="2.70.98.90">
    <property type="match status" value="1"/>
</dbReference>
<dbReference type="EMBL" id="CP042912">
    <property type="protein sequence ID" value="QEG22553.1"/>
    <property type="molecule type" value="Genomic_DNA"/>
</dbReference>
<feature type="compositionally biased region" description="Low complexity" evidence="14">
    <location>
        <begin position="32"/>
        <end position="44"/>
    </location>
</feature>
<gene>
    <name evidence="17" type="primary">yidC</name>
    <name evidence="17" type="ORF">MFFC18_24360</name>
</gene>
<feature type="transmembrane region" description="Helical" evidence="15">
    <location>
        <begin position="575"/>
        <end position="596"/>
    </location>
</feature>
<feature type="transmembrane region" description="Helical" evidence="15">
    <location>
        <begin position="651"/>
        <end position="671"/>
    </location>
</feature>
<feature type="region of interest" description="Disordered" evidence="14">
    <location>
        <begin position="32"/>
        <end position="65"/>
    </location>
</feature>
<evidence type="ECO:0000256" key="9">
    <source>
        <dbReference type="ARBA" id="ARBA00023136"/>
    </source>
</evidence>
<evidence type="ECO:0000256" key="3">
    <source>
        <dbReference type="ARBA" id="ARBA00015325"/>
    </source>
</evidence>
<dbReference type="SMART" id="SM00228">
    <property type="entry name" value="PDZ"/>
    <property type="match status" value="1"/>
</dbReference>
<dbReference type="InterPro" id="IPR028055">
    <property type="entry name" value="YidC/Oxa/ALB_C"/>
</dbReference>
<feature type="compositionally biased region" description="Acidic residues" evidence="14">
    <location>
        <begin position="45"/>
        <end position="62"/>
    </location>
</feature>
<dbReference type="InterPro" id="IPR001478">
    <property type="entry name" value="PDZ"/>
</dbReference>
<dbReference type="AlphaFoldDB" id="A0A5B9PIW1"/>
<dbReference type="InterPro" id="IPR028053">
    <property type="entry name" value="Membr_insert_YidC_N"/>
</dbReference>
<feature type="domain" description="PDZ" evidence="16">
    <location>
        <begin position="144"/>
        <end position="243"/>
    </location>
</feature>
<dbReference type="SUPFAM" id="SSF50156">
    <property type="entry name" value="PDZ domain-like"/>
    <property type="match status" value="1"/>
</dbReference>
<evidence type="ECO:0000256" key="4">
    <source>
        <dbReference type="ARBA" id="ARBA00022448"/>
    </source>
</evidence>
<dbReference type="InterPro" id="IPR041489">
    <property type="entry name" value="PDZ_6"/>
</dbReference>
<dbReference type="GO" id="GO:0005886">
    <property type="term" value="C:plasma membrane"/>
    <property type="evidence" value="ECO:0007669"/>
    <property type="project" value="UniProtKB-SubCell"/>
</dbReference>
<dbReference type="KEGG" id="mff:MFFC18_24360"/>